<dbReference type="InterPro" id="IPR003591">
    <property type="entry name" value="Leu-rich_rpt_typical-subtyp"/>
</dbReference>
<gene>
    <name evidence="8" type="ORF">Ocin01_06452</name>
</gene>
<feature type="compositionally biased region" description="Low complexity" evidence="5">
    <location>
        <begin position="841"/>
        <end position="852"/>
    </location>
</feature>
<feature type="non-terminal residue" evidence="8">
    <location>
        <position position="1"/>
    </location>
</feature>
<dbReference type="InterPro" id="IPR013783">
    <property type="entry name" value="Ig-like_fold"/>
</dbReference>
<proteinExistence type="predicted"/>
<reference evidence="8 9" key="1">
    <citation type="journal article" date="2016" name="Genome Biol. Evol.">
        <title>Gene Family Evolution Reflects Adaptation to Soil Environmental Stressors in the Genome of the Collembolan Orchesella cincta.</title>
        <authorList>
            <person name="Faddeeva-Vakhrusheva A."/>
            <person name="Derks M.F."/>
            <person name="Anvar S.Y."/>
            <person name="Agamennone V."/>
            <person name="Suring W."/>
            <person name="Smit S."/>
            <person name="van Straalen N.M."/>
            <person name="Roelofs D."/>
        </authorList>
    </citation>
    <scope>NUCLEOTIDE SEQUENCE [LARGE SCALE GENOMIC DNA]</scope>
    <source>
        <tissue evidence="8">Mixed pool</tissue>
    </source>
</reference>
<dbReference type="InterPro" id="IPR032675">
    <property type="entry name" value="LRR_dom_sf"/>
</dbReference>
<evidence type="ECO:0000313" key="9">
    <source>
        <dbReference type="Proteomes" id="UP000094527"/>
    </source>
</evidence>
<dbReference type="PANTHER" id="PTHR24369">
    <property type="entry name" value="ANTIGEN BSP, PUTATIVE-RELATED"/>
    <property type="match status" value="1"/>
</dbReference>
<evidence type="ECO:0000256" key="5">
    <source>
        <dbReference type="SAM" id="MobiDB-lite"/>
    </source>
</evidence>
<keyword evidence="2" id="KW-0732">Signal</keyword>
<keyword evidence="6" id="KW-0812">Transmembrane</keyword>
<dbReference type="Pfam" id="PF13855">
    <property type="entry name" value="LRR_8"/>
    <property type="match status" value="1"/>
</dbReference>
<dbReference type="EMBL" id="LJIJ01000222">
    <property type="protein sequence ID" value="ODN00225.1"/>
    <property type="molecule type" value="Genomic_DNA"/>
</dbReference>
<dbReference type="OMA" id="GMDTYFK"/>
<evidence type="ECO:0000256" key="2">
    <source>
        <dbReference type="ARBA" id="ARBA00022729"/>
    </source>
</evidence>
<dbReference type="PANTHER" id="PTHR24369:SF210">
    <property type="entry name" value="CHAOPTIN-RELATED"/>
    <property type="match status" value="1"/>
</dbReference>
<dbReference type="SMART" id="SM00369">
    <property type="entry name" value="LRR_TYP"/>
    <property type="match status" value="5"/>
</dbReference>
<dbReference type="Gene3D" id="2.60.40.10">
    <property type="entry name" value="Immunoglobulins"/>
    <property type="match status" value="1"/>
</dbReference>
<feature type="domain" description="Ig-like" evidence="7">
    <location>
        <begin position="437"/>
        <end position="538"/>
    </location>
</feature>
<feature type="transmembrane region" description="Helical" evidence="6">
    <location>
        <begin position="555"/>
        <end position="578"/>
    </location>
</feature>
<keyword evidence="6" id="KW-1133">Transmembrane helix</keyword>
<organism evidence="8 9">
    <name type="scientific">Orchesella cincta</name>
    <name type="common">Springtail</name>
    <name type="synonym">Podura cincta</name>
    <dbReference type="NCBI Taxonomy" id="48709"/>
    <lineage>
        <taxon>Eukaryota</taxon>
        <taxon>Metazoa</taxon>
        <taxon>Ecdysozoa</taxon>
        <taxon>Arthropoda</taxon>
        <taxon>Hexapoda</taxon>
        <taxon>Collembola</taxon>
        <taxon>Entomobryomorpha</taxon>
        <taxon>Entomobryoidea</taxon>
        <taxon>Orchesellidae</taxon>
        <taxon>Orchesellinae</taxon>
        <taxon>Orchesella</taxon>
    </lineage>
</organism>
<evidence type="ECO:0000256" key="1">
    <source>
        <dbReference type="ARBA" id="ARBA00022614"/>
    </source>
</evidence>
<evidence type="ECO:0000259" key="7">
    <source>
        <dbReference type="PROSITE" id="PS50835"/>
    </source>
</evidence>
<accession>A0A1D2N584</accession>
<comment type="caution">
    <text evidence="8">The sequence shown here is derived from an EMBL/GenBank/DDBJ whole genome shotgun (WGS) entry which is preliminary data.</text>
</comment>
<keyword evidence="3" id="KW-0677">Repeat</keyword>
<keyword evidence="6" id="KW-0472">Membrane</keyword>
<dbReference type="STRING" id="48709.A0A1D2N584"/>
<evidence type="ECO:0000256" key="3">
    <source>
        <dbReference type="ARBA" id="ARBA00022737"/>
    </source>
</evidence>
<dbReference type="InterPro" id="IPR007110">
    <property type="entry name" value="Ig-like_dom"/>
</dbReference>
<keyword evidence="9" id="KW-1185">Reference proteome</keyword>
<dbReference type="Gene3D" id="3.80.10.10">
    <property type="entry name" value="Ribonuclease Inhibitor"/>
    <property type="match status" value="1"/>
</dbReference>
<dbReference type="SUPFAM" id="SSF52047">
    <property type="entry name" value="RNI-like"/>
    <property type="match status" value="1"/>
</dbReference>
<dbReference type="AlphaFoldDB" id="A0A1D2N584"/>
<sequence length="875" mass="99262">IYGTEDKGTFCDSTYMGSIKWGTCPNRSETNATTTTTTATFYNCPKSCQCEYSSSSQTLEISCSVAFQKNERSEDSRIDLSSGVRVLRISHAVLDAKSVSTLLPPPMGPTLVELDLQYVTIEPKSFFNSKFMSESTANLRKLRIASGNLRGSDYAETPADSLRDLFTPLASLKLMDSLNICDSSPSLATIVLQAMPAVNHLRAVNNSLYEIPYESLSHQYSIQSIDFSKNHIAIIPNGLLEGLSKLLTLDISQNRIFHLQEQVFNGLKSLQKLNVSHNRIEYVDAEVFTPLKAILTVDLSDNEVVQFFEPYFGNNKKLQILNMSNMWVTGTFSHSDTALRSLMETEQLINTLNRVEKLDLSANGMKTIPETLTHAPHLLQVYLDGNQWECSCQDRWFLDWVSTAKVTIGDSNSTDNMWCYSHKAGDIRRHPFHEYLKNLTRTCTNSNIIARTPYKFHAVMGKDKQLKVHAQKPNWPKITWITPSKQQISGNATQQFRTSEDGLEPRLSSDGSLYLTNVTGVDYGLYLCIASYEDLNITHYVHLGMDVSIFRDVRLVSILVGWTFSFAFLALVLLFQLVTCILEKFGIRCVTVSTTQQSRRVRAFFDSMDEHKNSQLDWLRDNYNMQAKKIKDNCYSQLERIRESYQNQSKNLGEIREYGTQQLHTLRDQYNDQVRKVAGYSAHQLCKVRENYVFKRNQVCKFSSHQLLRLRETYKWQAQTLNKILETLPRGLNFDTCRGMGACGRTESIYLDDMGEFSSTHEIEAELYNFRHGPKSGSDKLEHVSLLIPAEFVREYNKRVAIEGLEHEQPSTSSALMKEVEANAERLQETDTSTPSTVALECSAESSGTSSSYEKEEPVASTSRHRSTESSNQDV</sequence>
<dbReference type="GO" id="GO:0005886">
    <property type="term" value="C:plasma membrane"/>
    <property type="evidence" value="ECO:0007669"/>
    <property type="project" value="TreeGrafter"/>
</dbReference>
<name>A0A1D2N584_ORCCI</name>
<protein>
    <submittedName>
        <fullName evidence="8">Immunoglobulin superfamily member 10</fullName>
    </submittedName>
</protein>
<dbReference type="PROSITE" id="PS50835">
    <property type="entry name" value="IG_LIKE"/>
    <property type="match status" value="1"/>
</dbReference>
<keyword evidence="1" id="KW-0433">Leucine-rich repeat</keyword>
<dbReference type="Proteomes" id="UP000094527">
    <property type="component" value="Unassembled WGS sequence"/>
</dbReference>
<dbReference type="InterPro" id="IPR036179">
    <property type="entry name" value="Ig-like_dom_sf"/>
</dbReference>
<dbReference type="SUPFAM" id="SSF48726">
    <property type="entry name" value="Immunoglobulin"/>
    <property type="match status" value="1"/>
</dbReference>
<keyword evidence="4" id="KW-1015">Disulfide bond</keyword>
<dbReference type="InterPro" id="IPR001611">
    <property type="entry name" value="Leu-rich_rpt"/>
</dbReference>
<evidence type="ECO:0000256" key="4">
    <source>
        <dbReference type="ARBA" id="ARBA00023157"/>
    </source>
</evidence>
<feature type="region of interest" description="Disordered" evidence="5">
    <location>
        <begin position="822"/>
        <end position="875"/>
    </location>
</feature>
<evidence type="ECO:0000313" key="8">
    <source>
        <dbReference type="EMBL" id="ODN00225.1"/>
    </source>
</evidence>
<dbReference type="InterPro" id="IPR050541">
    <property type="entry name" value="LRR_TM_domain-containing"/>
</dbReference>
<evidence type="ECO:0000256" key="6">
    <source>
        <dbReference type="SAM" id="Phobius"/>
    </source>
</evidence>
<dbReference type="OrthoDB" id="10061535at2759"/>